<dbReference type="NCBIfam" id="NF040521">
    <property type="entry name" value="C45_proenzyme"/>
    <property type="match status" value="1"/>
</dbReference>
<evidence type="ECO:0000259" key="1">
    <source>
        <dbReference type="Pfam" id="PF03417"/>
    </source>
</evidence>
<keyword evidence="2" id="KW-0808">Transferase</keyword>
<name>A0A5R8M762_9FLAO</name>
<dbReference type="PANTHER" id="PTHR35190:SF2">
    <property type="entry name" value="PROTEIN DCD1B"/>
    <property type="match status" value="1"/>
</dbReference>
<dbReference type="InterPro" id="IPR005079">
    <property type="entry name" value="Peptidase_C45_hydrolase"/>
</dbReference>
<organism evidence="2 3">
    <name type="scientific">Maribacter aurantiacus</name>
    <dbReference type="NCBI Taxonomy" id="1882343"/>
    <lineage>
        <taxon>Bacteria</taxon>
        <taxon>Pseudomonadati</taxon>
        <taxon>Bacteroidota</taxon>
        <taxon>Flavobacteriia</taxon>
        <taxon>Flavobacteriales</taxon>
        <taxon>Flavobacteriaceae</taxon>
        <taxon>Maribacter</taxon>
    </lineage>
</organism>
<dbReference type="Gene3D" id="3.60.60.10">
    <property type="entry name" value="Penicillin V Acylase, Chain A"/>
    <property type="match status" value="1"/>
</dbReference>
<keyword evidence="3" id="KW-1185">Reference proteome</keyword>
<reference evidence="2 3" key="1">
    <citation type="journal article" date="2017" name="Int. J. Syst. Evol. Microbiol.">
        <title>Maripseudobacter aurantiacus gen. nov., sp. nov., a novel member of the family Flavobacteriaceae isolated from a sedimentation basin.</title>
        <authorList>
            <person name="Chen C."/>
            <person name="Su Y."/>
            <person name="Tao T."/>
            <person name="Fu G."/>
            <person name="Zhang C."/>
            <person name="Sun C."/>
            <person name="Zhang X."/>
            <person name="Wu M."/>
        </authorList>
    </citation>
    <scope>NUCLEOTIDE SEQUENCE [LARGE SCALE GENOMIC DNA]</scope>
    <source>
        <strain evidence="3">CDA4</strain>
    </source>
</reference>
<sequence>MPMCMALCVSCGVSKSLREKPDVSLYQTEIPAREKINDSTFTIAHNFLRKNRQGLWELKVSGNPLELGLKTGSLTQELFNEQEDIFVKKIDELVPSKGYQNLLRKFLAWFNRKMYLNIDSQFKAELYGVSQYASPKYDYIAKPYQRVMYFHGAHDIGHALQDLALVGCSSFAAWGDSTEDGKLLIGRNFDFYAGDAFAKNKIIAFVAPNQGYKFMSVTWGGMIGVVSGMNDQGLTVTINAGKSEFPLIAKTPVSLVTREILQYASTIDEAIEIAKKREVFVSESIFVGSAKDKKAAIIEVSPKNFGVYEVENSDQLICANHFQSAAYANDKKNQKHILESHSQYRYERMEELLKETPKIGPEDVVSILRNKEGLDEEKIGYGNEKALNQLLAHHGIVFQPEDLLVWVSSNPYQLGEFVAYDLNEVFNLSAFADAPIAETERNISKDPFLQSEAYLNYERYRILRDEIEDVISNEAHVEQTKLKKLVQLNPYFWEGYYLAGLYNHNKGYDLVAKGYFEKALELEITTVPDRENVEKYLRKLR</sequence>
<evidence type="ECO:0000313" key="2">
    <source>
        <dbReference type="EMBL" id="TLF45421.1"/>
    </source>
</evidence>
<accession>A0A5R8M762</accession>
<comment type="caution">
    <text evidence="2">The sequence shown here is derived from an EMBL/GenBank/DDBJ whole genome shotgun (WGS) entry which is preliminary data.</text>
</comment>
<evidence type="ECO:0000313" key="3">
    <source>
        <dbReference type="Proteomes" id="UP000308382"/>
    </source>
</evidence>
<dbReference type="AlphaFoldDB" id="A0A5R8M762"/>
<feature type="domain" description="Peptidase C45 hydrolase" evidence="1">
    <location>
        <begin position="179"/>
        <end position="373"/>
    </location>
</feature>
<proteinExistence type="predicted"/>
<dbReference type="InterPro" id="IPR047794">
    <property type="entry name" value="C45_proenzyme-like"/>
</dbReference>
<protein>
    <submittedName>
        <fullName evidence="2">Acyl-CoA--6-aminopenicillanic acid acyl-transferase</fullName>
    </submittedName>
</protein>
<gene>
    <name evidence="2" type="ORF">FEK29_08325</name>
</gene>
<dbReference type="InterPro" id="IPR047803">
    <property type="entry name" value="DCD1A/B-like"/>
</dbReference>
<dbReference type="OrthoDB" id="5480874at2"/>
<dbReference type="Proteomes" id="UP000308382">
    <property type="component" value="Unassembled WGS sequence"/>
</dbReference>
<dbReference type="EMBL" id="VBUK01000003">
    <property type="protein sequence ID" value="TLF45421.1"/>
    <property type="molecule type" value="Genomic_DNA"/>
</dbReference>
<dbReference type="GO" id="GO:0016740">
    <property type="term" value="F:transferase activity"/>
    <property type="evidence" value="ECO:0007669"/>
    <property type="project" value="UniProtKB-KW"/>
</dbReference>
<dbReference type="Pfam" id="PF03417">
    <property type="entry name" value="AAT"/>
    <property type="match status" value="1"/>
</dbReference>
<dbReference type="PANTHER" id="PTHR35190">
    <property type="entry name" value="PROTEIN DCD1B"/>
    <property type="match status" value="1"/>
</dbReference>